<dbReference type="SMART" id="SM00355">
    <property type="entry name" value="ZnF_C2H2"/>
    <property type="match status" value="2"/>
</dbReference>
<dbReference type="SUPFAM" id="SSF57667">
    <property type="entry name" value="beta-beta-alpha zinc fingers"/>
    <property type="match status" value="1"/>
</dbReference>
<dbReference type="AlphaFoldDB" id="A0AAN5CKR1"/>
<keyword evidence="1" id="KW-0479">Metal-binding</keyword>
<evidence type="ECO:0000256" key="1">
    <source>
        <dbReference type="PROSITE-ProRule" id="PRU00042"/>
    </source>
</evidence>
<gene>
    <name evidence="4" type="ORF">PMAYCL1PPCAC_16428</name>
</gene>
<feature type="region of interest" description="Disordered" evidence="2">
    <location>
        <begin position="168"/>
        <end position="247"/>
    </location>
</feature>
<accession>A0AAN5CKR1</accession>
<keyword evidence="1" id="KW-0863">Zinc-finger</keyword>
<protein>
    <recommendedName>
        <fullName evidence="3">C2H2-type domain-containing protein</fullName>
    </recommendedName>
</protein>
<reference evidence="5" key="1">
    <citation type="submission" date="2022-10" db="EMBL/GenBank/DDBJ databases">
        <title>Genome assembly of Pristionchus species.</title>
        <authorList>
            <person name="Yoshida K."/>
            <person name="Sommer R.J."/>
        </authorList>
    </citation>
    <scope>NUCLEOTIDE SEQUENCE [LARGE SCALE GENOMIC DNA]</scope>
    <source>
        <strain evidence="5">RS5460</strain>
    </source>
</reference>
<evidence type="ECO:0000259" key="3">
    <source>
        <dbReference type="PROSITE" id="PS50157"/>
    </source>
</evidence>
<dbReference type="PROSITE" id="PS50157">
    <property type="entry name" value="ZINC_FINGER_C2H2_2"/>
    <property type="match status" value="1"/>
</dbReference>
<feature type="domain" description="C2H2-type" evidence="3">
    <location>
        <begin position="286"/>
        <end position="311"/>
    </location>
</feature>
<evidence type="ECO:0000313" key="5">
    <source>
        <dbReference type="Proteomes" id="UP001328107"/>
    </source>
</evidence>
<keyword evidence="5" id="KW-1185">Reference proteome</keyword>
<dbReference type="GO" id="GO:0008270">
    <property type="term" value="F:zinc ion binding"/>
    <property type="evidence" value="ECO:0007669"/>
    <property type="project" value="UniProtKB-KW"/>
</dbReference>
<proteinExistence type="predicted"/>
<organism evidence="4 5">
    <name type="scientific">Pristionchus mayeri</name>
    <dbReference type="NCBI Taxonomy" id="1317129"/>
    <lineage>
        <taxon>Eukaryota</taxon>
        <taxon>Metazoa</taxon>
        <taxon>Ecdysozoa</taxon>
        <taxon>Nematoda</taxon>
        <taxon>Chromadorea</taxon>
        <taxon>Rhabditida</taxon>
        <taxon>Rhabditina</taxon>
        <taxon>Diplogasteromorpha</taxon>
        <taxon>Diplogasteroidea</taxon>
        <taxon>Neodiplogasteridae</taxon>
        <taxon>Pristionchus</taxon>
    </lineage>
</organism>
<dbReference type="Proteomes" id="UP001328107">
    <property type="component" value="Unassembled WGS sequence"/>
</dbReference>
<evidence type="ECO:0000256" key="2">
    <source>
        <dbReference type="SAM" id="MobiDB-lite"/>
    </source>
</evidence>
<comment type="caution">
    <text evidence="4">The sequence shown here is derived from an EMBL/GenBank/DDBJ whole genome shotgun (WGS) entry which is preliminary data.</text>
</comment>
<dbReference type="InterPro" id="IPR013087">
    <property type="entry name" value="Znf_C2H2_type"/>
</dbReference>
<dbReference type="EMBL" id="BTRK01000004">
    <property type="protein sequence ID" value="GMR46233.1"/>
    <property type="molecule type" value="Genomic_DNA"/>
</dbReference>
<feature type="compositionally biased region" description="Basic residues" evidence="2">
    <location>
        <begin position="229"/>
        <end position="240"/>
    </location>
</feature>
<keyword evidence="1" id="KW-0862">Zinc</keyword>
<evidence type="ECO:0000313" key="4">
    <source>
        <dbReference type="EMBL" id="GMR46233.1"/>
    </source>
</evidence>
<name>A0AAN5CKR1_9BILA</name>
<dbReference type="InterPro" id="IPR036236">
    <property type="entry name" value="Znf_C2H2_sf"/>
</dbReference>
<sequence>IQMLPPRIIVPRKDFSTADPNRYHQVRCIVVMVSANDDEEALRALAQRPAQLRKYPLRLPSDMMKYPELERFMRLEDVNRREMQVQAEGGDGQSQALFNLEDDQDSLATYPMMEEEPLIPPKTPLKRVKEEPVDTSDGVGTSTVIKKKEIAATPMVRRIPKVIVLSDYSSEEEEEGDKPPISPEKKPVLARKRAPTPMRAASSDESEIDEKYKDVKKEADSDEDYYPNKKQRRMSRKTPSRARSIPRTTDRQVFQCVICSSNMTMKGSSRAYLTQHAMTHCSEKRYKCTKCPYSPALKANMTRHMAHTHKGLIDKPIDMKNEMRDELWMFWMNKCFPDAEKYMTPRVKKSTTRKTPCLVCKEDILADNRDRFAHIVNDHSDEKLDYDDPEGVKKRFFG</sequence>
<feature type="non-terminal residue" evidence="4">
    <location>
        <position position="1"/>
    </location>
</feature>
<dbReference type="Gene3D" id="3.30.160.60">
    <property type="entry name" value="Classic Zinc Finger"/>
    <property type="match status" value="1"/>
</dbReference>
<feature type="compositionally biased region" description="Basic and acidic residues" evidence="2">
    <location>
        <begin position="209"/>
        <end position="219"/>
    </location>
</feature>